<proteinExistence type="predicted"/>
<dbReference type="Proteomes" id="UP000188388">
    <property type="component" value="Unassembled WGS sequence"/>
</dbReference>
<keyword evidence="2" id="KW-1185">Reference proteome</keyword>
<reference evidence="2" key="1">
    <citation type="submission" date="2017-01" db="EMBL/GenBank/DDBJ databases">
        <authorList>
            <person name="Brunel B."/>
        </authorList>
    </citation>
    <scope>NUCLEOTIDE SEQUENCE [LARGE SCALE GENOMIC DNA]</scope>
</reference>
<evidence type="ECO:0000313" key="1">
    <source>
        <dbReference type="EMBL" id="SIT58166.1"/>
    </source>
</evidence>
<gene>
    <name evidence="1" type="ORF">BQ8794_50268</name>
</gene>
<dbReference type="InterPro" id="IPR029063">
    <property type="entry name" value="SAM-dependent_MTases_sf"/>
</dbReference>
<dbReference type="AlphaFoldDB" id="A0A1R3VE44"/>
<dbReference type="CDD" id="cd02440">
    <property type="entry name" value="AdoMet_MTases"/>
    <property type="match status" value="1"/>
</dbReference>
<protein>
    <recommendedName>
        <fullName evidence="3">Methyltransferase domain-containing protein</fullName>
    </recommendedName>
</protein>
<dbReference type="EMBL" id="FTPD01000045">
    <property type="protein sequence ID" value="SIT58166.1"/>
    <property type="molecule type" value="Genomic_DNA"/>
</dbReference>
<evidence type="ECO:0008006" key="3">
    <source>
        <dbReference type="Google" id="ProtNLM"/>
    </source>
</evidence>
<dbReference type="Gene3D" id="3.40.50.150">
    <property type="entry name" value="Vaccinia Virus protein VP39"/>
    <property type="match status" value="1"/>
</dbReference>
<sequence length="263" mass="29887">MWSTPIRAHCYSTWDTWFRRLGVGFEVLQQGLWLGLLDNQHLDEVGRVQYARWSKYGDEAYNLSGLLPWEERVIADYYPSSCSILVGAAGGGREPVALARMGYHVDAFDSTPVLAECCRQLMEREQLPGKVFVAGAGRVPDDVDGQYDGVVIGWGGYMHIPGRGNRVAFLTALRRRVAAGAPLLLSFFCRRERSRRHDWIHAFARQVRYLRRSRDPVEYGDTLASTFDHFFTEAEIRTELAEAGFELFDYRESPYGHAVGRAV</sequence>
<evidence type="ECO:0000313" key="2">
    <source>
        <dbReference type="Proteomes" id="UP000188388"/>
    </source>
</evidence>
<dbReference type="SUPFAM" id="SSF53335">
    <property type="entry name" value="S-adenosyl-L-methionine-dependent methyltransferases"/>
    <property type="match status" value="1"/>
</dbReference>
<accession>A0A1R3VE44</accession>
<organism evidence="1 2">
    <name type="scientific">Mesorhizobium prunaredense</name>
    <dbReference type="NCBI Taxonomy" id="1631249"/>
    <lineage>
        <taxon>Bacteria</taxon>
        <taxon>Pseudomonadati</taxon>
        <taxon>Pseudomonadota</taxon>
        <taxon>Alphaproteobacteria</taxon>
        <taxon>Hyphomicrobiales</taxon>
        <taxon>Phyllobacteriaceae</taxon>
        <taxon>Mesorhizobium</taxon>
    </lineage>
</organism>
<name>A0A1R3VE44_9HYPH</name>